<sequence>MKFRNAALALALLAVAPLASAGTANDSFKVSITIENSCTIAANDLDFGTRDTLEASIDAQSTVEVTCTGISPLSVAFDNGTGAGGTASARKLTNAGSTIDYVLAKDSARSELLGTGAGTIDAVSTGATQVFPVYGRVLANQNPKKIGRYLDTVTATVTF</sequence>
<dbReference type="PANTHER" id="PTHR37089:SF4">
    <property type="entry name" value="EXPORTED PROTEIN"/>
    <property type="match status" value="1"/>
</dbReference>
<evidence type="ECO:0000256" key="1">
    <source>
        <dbReference type="SAM" id="SignalP"/>
    </source>
</evidence>
<organism evidence="3 4">
    <name type="scientific">Cognatilysobacter lacus</name>
    <dbReference type="NCBI Taxonomy" id="1643323"/>
    <lineage>
        <taxon>Bacteria</taxon>
        <taxon>Pseudomonadati</taxon>
        <taxon>Pseudomonadota</taxon>
        <taxon>Gammaproteobacteria</taxon>
        <taxon>Lysobacterales</taxon>
        <taxon>Lysobacteraceae</taxon>
        <taxon>Cognatilysobacter</taxon>
    </lineage>
</organism>
<evidence type="ECO:0000313" key="3">
    <source>
        <dbReference type="EMBL" id="TZF90976.1"/>
    </source>
</evidence>
<gene>
    <name evidence="3" type="ORF">FW784_03200</name>
</gene>
<dbReference type="SMART" id="SM00972">
    <property type="entry name" value="SCPU"/>
    <property type="match status" value="1"/>
</dbReference>
<protein>
    <submittedName>
        <fullName evidence="3">Spore coat U domain-containing protein</fullName>
    </submittedName>
</protein>
<reference evidence="3 4" key="1">
    <citation type="submission" date="2019-08" db="EMBL/GenBank/DDBJ databases">
        <title>Draft genome sequence of Lysobacter sp. UKS-15.</title>
        <authorList>
            <person name="Im W.-T."/>
        </authorList>
    </citation>
    <scope>NUCLEOTIDE SEQUENCE [LARGE SCALE GENOMIC DNA]</scope>
    <source>
        <strain evidence="3 4">UKS-15</strain>
    </source>
</reference>
<accession>A0A5D8Z8S9</accession>
<dbReference type="PANTHER" id="PTHR37089">
    <property type="entry name" value="PROTEIN U-RELATED"/>
    <property type="match status" value="1"/>
</dbReference>
<proteinExistence type="predicted"/>
<feature type="chain" id="PRO_5022778766" evidence="1">
    <location>
        <begin position="22"/>
        <end position="159"/>
    </location>
</feature>
<dbReference type="Proteomes" id="UP000323164">
    <property type="component" value="Unassembled WGS sequence"/>
</dbReference>
<feature type="domain" description="Spore coat protein U/FanG" evidence="2">
    <location>
        <begin position="26"/>
        <end position="156"/>
    </location>
</feature>
<dbReference type="InterPro" id="IPR053167">
    <property type="entry name" value="Spore_coat_component"/>
</dbReference>
<feature type="signal peptide" evidence="1">
    <location>
        <begin position="1"/>
        <end position="21"/>
    </location>
</feature>
<dbReference type="InterPro" id="IPR007893">
    <property type="entry name" value="Spore_coat_U/FanG"/>
</dbReference>
<comment type="caution">
    <text evidence="3">The sequence shown here is derived from an EMBL/GenBank/DDBJ whole genome shotgun (WGS) entry which is preliminary data.</text>
</comment>
<dbReference type="EMBL" id="VTRV01000020">
    <property type="protein sequence ID" value="TZF90976.1"/>
    <property type="molecule type" value="Genomic_DNA"/>
</dbReference>
<keyword evidence="1" id="KW-0732">Signal</keyword>
<evidence type="ECO:0000259" key="2">
    <source>
        <dbReference type="Pfam" id="PF05229"/>
    </source>
</evidence>
<dbReference type="AlphaFoldDB" id="A0A5D8Z8S9"/>
<dbReference type="Pfam" id="PF05229">
    <property type="entry name" value="SCPU"/>
    <property type="match status" value="1"/>
</dbReference>
<keyword evidence="4" id="KW-1185">Reference proteome</keyword>
<name>A0A5D8Z8S9_9GAMM</name>
<evidence type="ECO:0000313" key="4">
    <source>
        <dbReference type="Proteomes" id="UP000323164"/>
    </source>
</evidence>
<dbReference type="RefSeq" id="WP_149351919.1">
    <property type="nucleotide sequence ID" value="NZ_VTRV01000020.1"/>
</dbReference>
<dbReference type="OrthoDB" id="8588792at2"/>